<accession>A0A8J3N9R3</accession>
<gene>
    <name evidence="2" type="ORF">KSF_109180</name>
</gene>
<dbReference type="Proteomes" id="UP000597444">
    <property type="component" value="Unassembled WGS sequence"/>
</dbReference>
<organism evidence="2 3">
    <name type="scientific">Reticulibacter mediterranei</name>
    <dbReference type="NCBI Taxonomy" id="2778369"/>
    <lineage>
        <taxon>Bacteria</taxon>
        <taxon>Bacillati</taxon>
        <taxon>Chloroflexota</taxon>
        <taxon>Ktedonobacteria</taxon>
        <taxon>Ktedonobacterales</taxon>
        <taxon>Reticulibacteraceae</taxon>
        <taxon>Reticulibacter</taxon>
    </lineage>
</organism>
<comment type="caution">
    <text evidence="2">The sequence shown here is derived from an EMBL/GenBank/DDBJ whole genome shotgun (WGS) entry which is preliminary data.</text>
</comment>
<dbReference type="EMBL" id="BNJK01000003">
    <property type="protein sequence ID" value="GHP00871.1"/>
    <property type="molecule type" value="Genomic_DNA"/>
</dbReference>
<evidence type="ECO:0000256" key="1">
    <source>
        <dbReference type="SAM" id="MobiDB-lite"/>
    </source>
</evidence>
<evidence type="ECO:0000313" key="2">
    <source>
        <dbReference type="EMBL" id="GHP00871.1"/>
    </source>
</evidence>
<keyword evidence="3" id="KW-1185">Reference proteome</keyword>
<name>A0A8J3N9R3_9CHLR</name>
<reference evidence="2" key="1">
    <citation type="submission" date="2020-10" db="EMBL/GenBank/DDBJ databases">
        <title>Taxonomic study of unclassified bacteria belonging to the class Ktedonobacteria.</title>
        <authorList>
            <person name="Yabe S."/>
            <person name="Wang C.M."/>
            <person name="Zheng Y."/>
            <person name="Sakai Y."/>
            <person name="Cavaletti L."/>
            <person name="Monciardini P."/>
            <person name="Donadio S."/>
        </authorList>
    </citation>
    <scope>NUCLEOTIDE SEQUENCE</scope>
    <source>
        <strain evidence="2">ID150040</strain>
    </source>
</reference>
<protein>
    <submittedName>
        <fullName evidence="2">Uncharacterized protein</fullName>
    </submittedName>
</protein>
<feature type="region of interest" description="Disordered" evidence="1">
    <location>
        <begin position="39"/>
        <end position="64"/>
    </location>
</feature>
<sequence>MLTASVKIPLQEANSPLPGTEGNSAVPTLNVITYSQESVENENVTREENSLREQQGNSLAEAVEGHTANRKAYVHYLSENDKRTILAAFIYTQQQIQSRQYSRRPINTPGAYFDTMMKAWGATKYVTYETACAAYRDAYDAQRGGRQKLPGIPFDIQELVRRFWGWSYQDIAVELQIHPLPTQVKDEHGTAPASTLWTNQPDALEPRVPHRWMDQKEEALALIERIRCEAPTVPGLSYQISQEPRAYRIRGTERMVYLVDVVIENVPDVYAEAAQWQEYYESVRE</sequence>
<evidence type="ECO:0000313" key="3">
    <source>
        <dbReference type="Proteomes" id="UP000597444"/>
    </source>
</evidence>
<dbReference type="AlphaFoldDB" id="A0A8J3N9R3"/>
<proteinExistence type="predicted"/>